<keyword evidence="2" id="KW-0808">Transferase</keyword>
<dbReference type="CDD" id="cd02440">
    <property type="entry name" value="AdoMet_MTases"/>
    <property type="match status" value="1"/>
</dbReference>
<dbReference type="InterPro" id="IPR029063">
    <property type="entry name" value="SAM-dependent_MTases_sf"/>
</dbReference>
<feature type="compositionally biased region" description="Polar residues" evidence="1">
    <location>
        <begin position="1"/>
        <end position="11"/>
    </location>
</feature>
<dbReference type="OrthoDB" id="2013972at2759"/>
<dbReference type="Gene3D" id="3.40.50.150">
    <property type="entry name" value="Vaccinia Virus protein VP39"/>
    <property type="match status" value="1"/>
</dbReference>
<dbReference type="SUPFAM" id="SSF53335">
    <property type="entry name" value="S-adenosyl-L-methionine-dependent methyltransferases"/>
    <property type="match status" value="1"/>
</dbReference>
<organism evidence="2 3">
    <name type="scientific">Lineolata rhizophorae</name>
    <dbReference type="NCBI Taxonomy" id="578093"/>
    <lineage>
        <taxon>Eukaryota</taxon>
        <taxon>Fungi</taxon>
        <taxon>Dikarya</taxon>
        <taxon>Ascomycota</taxon>
        <taxon>Pezizomycotina</taxon>
        <taxon>Dothideomycetes</taxon>
        <taxon>Dothideomycetes incertae sedis</taxon>
        <taxon>Lineolatales</taxon>
        <taxon>Lineolataceae</taxon>
        <taxon>Lineolata</taxon>
    </lineage>
</organism>
<feature type="region of interest" description="Disordered" evidence="1">
    <location>
        <begin position="1"/>
        <end position="45"/>
    </location>
</feature>
<keyword evidence="2" id="KW-0489">Methyltransferase</keyword>
<dbReference type="Pfam" id="PF13489">
    <property type="entry name" value="Methyltransf_23"/>
    <property type="match status" value="1"/>
</dbReference>
<gene>
    <name evidence="2" type="ORF">BDY21DRAFT_294302</name>
</gene>
<evidence type="ECO:0000313" key="2">
    <source>
        <dbReference type="EMBL" id="KAF2452688.1"/>
    </source>
</evidence>
<dbReference type="EMBL" id="MU001705">
    <property type="protein sequence ID" value="KAF2452688.1"/>
    <property type="molecule type" value="Genomic_DNA"/>
</dbReference>
<keyword evidence="3" id="KW-1185">Reference proteome</keyword>
<dbReference type="PANTHER" id="PTHR43591">
    <property type="entry name" value="METHYLTRANSFERASE"/>
    <property type="match status" value="1"/>
</dbReference>
<name>A0A6A6NLY9_9PEZI</name>
<dbReference type="PANTHER" id="PTHR43591:SF105">
    <property type="entry name" value="METHYLTRANSFERASE DOMAIN-CONTAINING PROTEIN-RELATED"/>
    <property type="match status" value="1"/>
</dbReference>
<accession>A0A6A6NLY9</accession>
<protein>
    <submittedName>
        <fullName evidence="2">S-adenosyl-L-methionine-dependent methyltransferase</fullName>
    </submittedName>
</protein>
<dbReference type="Proteomes" id="UP000799766">
    <property type="component" value="Unassembled WGS sequence"/>
</dbReference>
<evidence type="ECO:0000313" key="3">
    <source>
        <dbReference type="Proteomes" id="UP000799766"/>
    </source>
</evidence>
<reference evidence="2" key="1">
    <citation type="journal article" date="2020" name="Stud. Mycol.">
        <title>101 Dothideomycetes genomes: a test case for predicting lifestyles and emergence of pathogens.</title>
        <authorList>
            <person name="Haridas S."/>
            <person name="Albert R."/>
            <person name="Binder M."/>
            <person name="Bloem J."/>
            <person name="Labutti K."/>
            <person name="Salamov A."/>
            <person name="Andreopoulos B."/>
            <person name="Baker S."/>
            <person name="Barry K."/>
            <person name="Bills G."/>
            <person name="Bluhm B."/>
            <person name="Cannon C."/>
            <person name="Castanera R."/>
            <person name="Culley D."/>
            <person name="Daum C."/>
            <person name="Ezra D."/>
            <person name="Gonzalez J."/>
            <person name="Henrissat B."/>
            <person name="Kuo A."/>
            <person name="Liang C."/>
            <person name="Lipzen A."/>
            <person name="Lutzoni F."/>
            <person name="Magnuson J."/>
            <person name="Mondo S."/>
            <person name="Nolan M."/>
            <person name="Ohm R."/>
            <person name="Pangilinan J."/>
            <person name="Park H.-J."/>
            <person name="Ramirez L."/>
            <person name="Alfaro M."/>
            <person name="Sun H."/>
            <person name="Tritt A."/>
            <person name="Yoshinaga Y."/>
            <person name="Zwiers L.-H."/>
            <person name="Turgeon B."/>
            <person name="Goodwin S."/>
            <person name="Spatafora J."/>
            <person name="Crous P."/>
            <person name="Grigoriev I."/>
        </authorList>
    </citation>
    <scope>NUCLEOTIDE SEQUENCE</scope>
    <source>
        <strain evidence="2">ATCC 16933</strain>
    </source>
</reference>
<evidence type="ECO:0000256" key="1">
    <source>
        <dbReference type="SAM" id="MobiDB-lite"/>
    </source>
</evidence>
<dbReference type="GO" id="GO:0032259">
    <property type="term" value="P:methylation"/>
    <property type="evidence" value="ECO:0007669"/>
    <property type="project" value="UniProtKB-KW"/>
</dbReference>
<dbReference type="GO" id="GO:0008168">
    <property type="term" value="F:methyltransferase activity"/>
    <property type="evidence" value="ECO:0007669"/>
    <property type="project" value="UniProtKB-KW"/>
</dbReference>
<dbReference type="AlphaFoldDB" id="A0A6A6NLY9"/>
<proteinExistence type="predicted"/>
<sequence length="374" mass="41154">MPSPPKLQTSYDAPPPVVPSDSAHSTGHDSALDVSSEPPHVGAGPAATALELDDAAADDAYSTTDSGYDADSLIGDDTQSLTSYITNYVYENGRQYHSYRAGSYWGPNDDHANELQDLAHHMYLITLNGRLHLAPIESTAKILDAGTGTGIWAIDMADKYPAAHVTGVDLSAIQPAFVPPNCTFEIDDVTLPWTYPADHFDFIHVRELFGCIPDWDAFLAECFAHTAPGGWIEVVEHSVEPVSRDETVGPGHFFAEWGRTVVSCGEAFGKTFLIWREAKERLLKAGYVDVAEVRYEWPMNGWSKEPRMKELGKWNQLRLHDGIEGFMLRLLTGPGGKSYESAQVFLAQMRHALRDTSSHGYLPGTVVYGRKPTL</sequence>